<evidence type="ECO:0000313" key="3">
    <source>
        <dbReference type="EMBL" id="AMM33627.1"/>
    </source>
</evidence>
<keyword evidence="4" id="KW-1185">Reference proteome</keyword>
<dbReference type="Pfam" id="PF07811">
    <property type="entry name" value="TadE"/>
    <property type="match status" value="1"/>
</dbReference>
<reference evidence="3 4" key="1">
    <citation type="submission" date="2016-02" db="EMBL/GenBank/DDBJ databases">
        <title>Complete genome of Sinomonas atrocyanea KCTC 3377.</title>
        <authorList>
            <person name="Kim K.M."/>
        </authorList>
    </citation>
    <scope>NUCLEOTIDE SEQUENCE [LARGE SCALE GENOMIC DNA]</scope>
    <source>
        <strain evidence="3 4">KCTC 3377</strain>
    </source>
</reference>
<evidence type="ECO:0000256" key="1">
    <source>
        <dbReference type="SAM" id="Phobius"/>
    </source>
</evidence>
<keyword evidence="1" id="KW-0812">Transmembrane</keyword>
<dbReference type="STRING" id="37927.SA2016_2962"/>
<feature type="transmembrane region" description="Helical" evidence="1">
    <location>
        <begin position="12"/>
        <end position="33"/>
    </location>
</feature>
<proteinExistence type="predicted"/>
<dbReference type="AlphaFoldDB" id="A0A127A364"/>
<gene>
    <name evidence="3" type="ORF">SA2016_2962</name>
</gene>
<protein>
    <submittedName>
        <fullName evidence="3">TadE family protein</fullName>
    </submittedName>
</protein>
<sequence>MPRRPRRNRERGAAAVEFAIVVPLLLALVLGIVEFSRIYNVQIMVTNAAREGARTMAIKNDTGLATTAVNNSVTNVTLSSIQITPGTGACTNGAEANATVTSSVALMTGPWFNIGSSITVTGQGAMRCGG</sequence>
<accession>A0A127A364</accession>
<organism evidence="3 4">
    <name type="scientific">Sinomonas atrocyanea</name>
    <dbReference type="NCBI Taxonomy" id="37927"/>
    <lineage>
        <taxon>Bacteria</taxon>
        <taxon>Bacillati</taxon>
        <taxon>Actinomycetota</taxon>
        <taxon>Actinomycetes</taxon>
        <taxon>Micrococcales</taxon>
        <taxon>Micrococcaceae</taxon>
        <taxon>Sinomonas</taxon>
    </lineage>
</organism>
<name>A0A127A364_9MICC</name>
<dbReference type="PATRIC" id="fig|37927.3.peg.3043"/>
<keyword evidence="1" id="KW-1133">Transmembrane helix</keyword>
<dbReference type="OrthoDB" id="5190946at2"/>
<keyword evidence="1" id="KW-0472">Membrane</keyword>
<feature type="domain" description="TadE-like" evidence="2">
    <location>
        <begin position="12"/>
        <end position="54"/>
    </location>
</feature>
<dbReference type="Proteomes" id="UP000070134">
    <property type="component" value="Chromosome"/>
</dbReference>
<evidence type="ECO:0000259" key="2">
    <source>
        <dbReference type="Pfam" id="PF07811"/>
    </source>
</evidence>
<dbReference type="RefSeq" id="WP_066499421.1">
    <property type="nucleotide sequence ID" value="NZ_BJMO01000008.1"/>
</dbReference>
<dbReference type="EMBL" id="CP014518">
    <property type="protein sequence ID" value="AMM33627.1"/>
    <property type="molecule type" value="Genomic_DNA"/>
</dbReference>
<dbReference type="InterPro" id="IPR012495">
    <property type="entry name" value="TadE-like_dom"/>
</dbReference>
<evidence type="ECO:0000313" key="4">
    <source>
        <dbReference type="Proteomes" id="UP000070134"/>
    </source>
</evidence>
<dbReference type="KEGG" id="satk:SA2016_2962"/>